<proteinExistence type="predicted"/>
<dbReference type="RefSeq" id="WP_223420270.1">
    <property type="nucleotide sequence ID" value="NZ_JAIPME010000002.1"/>
</dbReference>
<name>A0ABS7T0L6_9FIRM</name>
<evidence type="ECO:0000313" key="1">
    <source>
        <dbReference type="EMBL" id="MBZ2387325.1"/>
    </source>
</evidence>
<evidence type="ECO:0000313" key="2">
    <source>
        <dbReference type="Proteomes" id="UP000734271"/>
    </source>
</evidence>
<dbReference type="EMBL" id="JAIPME010000002">
    <property type="protein sequence ID" value="MBZ2387325.1"/>
    <property type="molecule type" value="Genomic_DNA"/>
</dbReference>
<keyword evidence="2" id="KW-1185">Reference proteome</keyword>
<dbReference type="Proteomes" id="UP000734271">
    <property type="component" value="Unassembled WGS sequence"/>
</dbReference>
<sequence length="190" mass="21666">MSNKPNYLNETVEVGSDINPNMYKNQNEITKKDVIIAASGLTDSGELKSTVELYWDLDEQGIKSDYKELEVTEAMLKITNISGFVQVAFVFDKEDFQLNILHEFLSEYFSPNASINRMLEVRIIPKSMEGEVMMIADNPIMMSVSSFKLNDLDTIQILFEESNVEVGYLGSKDIKWKVETLPINFEKSII</sequence>
<organism evidence="1 2">
    <name type="scientific">Anaerococcus murdochii</name>
    <dbReference type="NCBI Taxonomy" id="411577"/>
    <lineage>
        <taxon>Bacteria</taxon>
        <taxon>Bacillati</taxon>
        <taxon>Bacillota</taxon>
        <taxon>Tissierellia</taxon>
        <taxon>Tissierellales</taxon>
        <taxon>Peptoniphilaceae</taxon>
        <taxon>Anaerococcus</taxon>
    </lineage>
</organism>
<reference evidence="1 2" key="1">
    <citation type="submission" date="2021-08" db="EMBL/GenBank/DDBJ databases">
        <title>FDA dAtabase for Regulatory Grade micrObial Sequences (FDA-ARGOS): Supporting development and validation of Infectious Disease Dx tests.</title>
        <authorList>
            <person name="Sproer C."/>
            <person name="Gronow S."/>
            <person name="Severitt S."/>
            <person name="Schroder I."/>
            <person name="Tallon L."/>
            <person name="Sadzewicz L."/>
            <person name="Zhao X."/>
            <person name="Boylan J."/>
            <person name="Ott S."/>
            <person name="Bowen H."/>
            <person name="Vavikolanu K."/>
            <person name="Hazen T."/>
            <person name="Aluvathingal J."/>
            <person name="Nadendla S."/>
            <person name="Lowell S."/>
            <person name="Myers T."/>
            <person name="Yan Y."/>
            <person name="Sichtig H."/>
        </authorList>
    </citation>
    <scope>NUCLEOTIDE SEQUENCE [LARGE SCALE GENOMIC DNA]</scope>
    <source>
        <strain evidence="1 2">FDAARGOS_1460</strain>
    </source>
</reference>
<gene>
    <name evidence="1" type="ORF">K8P03_08525</name>
</gene>
<accession>A0ABS7T0L6</accession>
<comment type="caution">
    <text evidence="1">The sequence shown here is derived from an EMBL/GenBank/DDBJ whole genome shotgun (WGS) entry which is preliminary data.</text>
</comment>
<protein>
    <submittedName>
        <fullName evidence="1">Uncharacterized protein</fullName>
    </submittedName>
</protein>